<feature type="region of interest" description="Disordered" evidence="1">
    <location>
        <begin position="153"/>
        <end position="198"/>
    </location>
</feature>
<reference evidence="4" key="1">
    <citation type="journal article" date="2014" name="Microb. Cell Fact.">
        <title>Exploiting Issatchenkia orientalis SD108 for succinic acid production.</title>
        <authorList>
            <person name="Xiao H."/>
            <person name="Shao Z."/>
            <person name="Jiang Y."/>
            <person name="Dole S."/>
            <person name="Zhao H."/>
        </authorList>
    </citation>
    <scope>NUCLEOTIDE SEQUENCE [LARGE SCALE GENOMIC DNA]</scope>
    <source>
        <strain evidence="4">SD108</strain>
    </source>
</reference>
<dbReference type="HOGENOM" id="CLU_1381029_0_0_1"/>
<feature type="compositionally biased region" description="Low complexity" evidence="1">
    <location>
        <begin position="156"/>
        <end position="192"/>
    </location>
</feature>
<proteinExistence type="predicted"/>
<feature type="chain" id="PRO_5001951432" evidence="2">
    <location>
        <begin position="20"/>
        <end position="198"/>
    </location>
</feature>
<comment type="caution">
    <text evidence="3">The sequence shown here is derived from an EMBL/GenBank/DDBJ whole genome shotgun (WGS) entry which is preliminary data.</text>
</comment>
<evidence type="ECO:0000313" key="4">
    <source>
        <dbReference type="Proteomes" id="UP000029867"/>
    </source>
</evidence>
<accession>A0A099NRV0</accession>
<evidence type="ECO:0000256" key="1">
    <source>
        <dbReference type="SAM" id="MobiDB-lite"/>
    </source>
</evidence>
<feature type="signal peptide" evidence="2">
    <location>
        <begin position="1"/>
        <end position="19"/>
    </location>
</feature>
<evidence type="ECO:0000313" key="3">
    <source>
        <dbReference type="EMBL" id="KGK35290.1"/>
    </source>
</evidence>
<protein>
    <submittedName>
        <fullName evidence="3">Uncharacterized protein</fullName>
    </submittedName>
</protein>
<gene>
    <name evidence="3" type="ORF">JL09_g5560</name>
</gene>
<keyword evidence="2" id="KW-0732">Signal</keyword>
<dbReference type="Proteomes" id="UP000029867">
    <property type="component" value="Unassembled WGS sequence"/>
</dbReference>
<name>A0A099NRV0_PICKU</name>
<evidence type="ECO:0000256" key="2">
    <source>
        <dbReference type="SAM" id="SignalP"/>
    </source>
</evidence>
<dbReference type="VEuPathDB" id="FungiDB:C5L36_0B07660"/>
<feature type="non-terminal residue" evidence="3">
    <location>
        <position position="198"/>
    </location>
</feature>
<dbReference type="AlphaFoldDB" id="A0A099NRV0"/>
<feature type="region of interest" description="Disordered" evidence="1">
    <location>
        <begin position="61"/>
        <end position="97"/>
    </location>
</feature>
<feature type="compositionally biased region" description="Polar residues" evidence="1">
    <location>
        <begin position="80"/>
        <end position="93"/>
    </location>
</feature>
<dbReference type="EMBL" id="JQFK01000784">
    <property type="protein sequence ID" value="KGK35290.1"/>
    <property type="molecule type" value="Genomic_DNA"/>
</dbReference>
<sequence>MKIKSWLPWMSSLISLAETIDLASLANDCPIDTVTVYYSSFLPFGNGASKSPFTSTTFSSTLQTLPTSNQEQPSKRYTDTSESSSLEGSTPLGTTSTALDSSSIISISSTSYEASSLSQHISSESSSSLSSSVEVSSDVLSFSSEITLSQPTSAGTSVTLQSSLSTTSEITVSTSGSTIFSSDLSTSPSIDSETNSSQ</sequence>
<organism evidence="3 4">
    <name type="scientific">Pichia kudriavzevii</name>
    <name type="common">Yeast</name>
    <name type="synonym">Issatchenkia orientalis</name>
    <dbReference type="NCBI Taxonomy" id="4909"/>
    <lineage>
        <taxon>Eukaryota</taxon>
        <taxon>Fungi</taxon>
        <taxon>Dikarya</taxon>
        <taxon>Ascomycota</taxon>
        <taxon>Saccharomycotina</taxon>
        <taxon>Pichiomycetes</taxon>
        <taxon>Pichiales</taxon>
        <taxon>Pichiaceae</taxon>
        <taxon>Pichia</taxon>
    </lineage>
</organism>